<evidence type="ECO:0000313" key="1">
    <source>
        <dbReference type="EMBL" id="CAK8695717.1"/>
    </source>
</evidence>
<accession>A0ABP0GVL1</accession>
<proteinExistence type="predicted"/>
<name>A0ABP0GVL1_CLALP</name>
<organism evidence="1 2">
    <name type="scientific">Clavelina lepadiformis</name>
    <name type="common">Light-bulb sea squirt</name>
    <name type="synonym">Ascidia lepadiformis</name>
    <dbReference type="NCBI Taxonomy" id="159417"/>
    <lineage>
        <taxon>Eukaryota</taxon>
        <taxon>Metazoa</taxon>
        <taxon>Chordata</taxon>
        <taxon>Tunicata</taxon>
        <taxon>Ascidiacea</taxon>
        <taxon>Aplousobranchia</taxon>
        <taxon>Clavelinidae</taxon>
        <taxon>Clavelina</taxon>
    </lineage>
</organism>
<keyword evidence="2" id="KW-1185">Reference proteome</keyword>
<gene>
    <name evidence="1" type="ORF">CVLEPA_LOCUS28948</name>
</gene>
<comment type="caution">
    <text evidence="1">The sequence shown here is derived from an EMBL/GenBank/DDBJ whole genome shotgun (WGS) entry which is preliminary data.</text>
</comment>
<evidence type="ECO:0000313" key="2">
    <source>
        <dbReference type="Proteomes" id="UP001642483"/>
    </source>
</evidence>
<dbReference type="EMBL" id="CAWYQH010000152">
    <property type="protein sequence ID" value="CAK8695717.1"/>
    <property type="molecule type" value="Genomic_DNA"/>
</dbReference>
<dbReference type="Proteomes" id="UP001642483">
    <property type="component" value="Unassembled WGS sequence"/>
</dbReference>
<reference evidence="1 2" key="1">
    <citation type="submission" date="2024-02" db="EMBL/GenBank/DDBJ databases">
        <authorList>
            <person name="Daric V."/>
            <person name="Darras S."/>
        </authorList>
    </citation>
    <scope>NUCLEOTIDE SEQUENCE [LARGE SCALE GENOMIC DNA]</scope>
</reference>
<sequence>MEKYENRRLKDGRYQGLTYKFVAEKYPTFIHNTYHKDKKIEKEFKEYLKDYLYPDPLKDPFLKDAWYLDPRAKPLIKRMLDPTLLYDDDLDGCVTLDWEDMLDEDEDTSNVKITNTSKEEYLSKLDQTLINQWHGKVNIGVTIEDAMFLFQPEIVNSALALRKKYIENKKADMQYIQSGRPSKVVTDYYVYSREVGMEKNLNSKPTGKWCLFFDKTNENEDGLTDLDIRFQLLLNTIKNLNFSFKVSTRRPSVIATSYRSGVIIVYCSEDDRIEILFQAADILKLQRNKKYFWKMHTSKYSKDGINSSDFQYYLKAS</sequence>
<protein>
    <submittedName>
        <fullName evidence="1">Uncharacterized protein</fullName>
    </submittedName>
</protein>